<dbReference type="EMBL" id="GECZ01001945">
    <property type="protein sequence ID" value="JAS67824.1"/>
    <property type="molecule type" value="Transcribed_RNA"/>
</dbReference>
<name>A0A1B6GZI5_9HEMI</name>
<accession>A0A1B6GZI5</accession>
<organism evidence="2">
    <name type="scientific">Cuerna arida</name>
    <dbReference type="NCBI Taxonomy" id="1464854"/>
    <lineage>
        <taxon>Eukaryota</taxon>
        <taxon>Metazoa</taxon>
        <taxon>Ecdysozoa</taxon>
        <taxon>Arthropoda</taxon>
        <taxon>Hexapoda</taxon>
        <taxon>Insecta</taxon>
        <taxon>Pterygota</taxon>
        <taxon>Neoptera</taxon>
        <taxon>Paraneoptera</taxon>
        <taxon>Hemiptera</taxon>
        <taxon>Auchenorrhyncha</taxon>
        <taxon>Membracoidea</taxon>
        <taxon>Cicadellidae</taxon>
        <taxon>Cicadellinae</taxon>
        <taxon>Proconiini</taxon>
        <taxon>Cuerna</taxon>
    </lineage>
</organism>
<sequence>MSIKIGSGEDFMARICSSDMFSLENISVPGGLKSLMVIERSPGTLIFSNENMSDEQILAMKSSPEPILIDISQNRTTQVAKPARSNVSVTSIKAGGSRIPIRAVPEPTQRKTKRENYVSFSSLNVSPANDKRHTNGSGENSITHIVLDSQK</sequence>
<evidence type="ECO:0000313" key="2">
    <source>
        <dbReference type="EMBL" id="JAS67824.1"/>
    </source>
</evidence>
<reference evidence="2" key="1">
    <citation type="submission" date="2015-11" db="EMBL/GenBank/DDBJ databases">
        <title>De novo transcriptome assembly of four potential Pierce s Disease insect vectors from Arizona vineyards.</title>
        <authorList>
            <person name="Tassone E.E."/>
        </authorList>
    </citation>
    <scope>NUCLEOTIDE SEQUENCE</scope>
</reference>
<gene>
    <name evidence="2" type="ORF">g.31338</name>
</gene>
<feature type="region of interest" description="Disordered" evidence="1">
    <location>
        <begin position="124"/>
        <end position="151"/>
    </location>
</feature>
<evidence type="ECO:0000256" key="1">
    <source>
        <dbReference type="SAM" id="MobiDB-lite"/>
    </source>
</evidence>
<dbReference type="AlphaFoldDB" id="A0A1B6GZI5"/>
<proteinExistence type="predicted"/>
<protein>
    <submittedName>
        <fullName evidence="2">Uncharacterized protein</fullName>
    </submittedName>
</protein>